<dbReference type="AlphaFoldDB" id="A0A914B1M8"/>
<feature type="chain" id="PRO_5037332793" description="G-protein coupled receptors family 3 profile domain-containing protein" evidence="19">
    <location>
        <begin position="31"/>
        <end position="771"/>
    </location>
</feature>
<dbReference type="PANTHER" id="PTHR32546:SF29">
    <property type="entry name" value="G-PROTEIN COUPLED RECEPTORS FAMILY 3 PROFILE DOMAIN-CONTAINING PROTEIN"/>
    <property type="match status" value="1"/>
</dbReference>
<evidence type="ECO:0000256" key="1">
    <source>
        <dbReference type="ARBA" id="ARBA00004487"/>
    </source>
</evidence>
<evidence type="ECO:0000256" key="19">
    <source>
        <dbReference type="SAM" id="SignalP"/>
    </source>
</evidence>
<feature type="signal peptide" evidence="19">
    <location>
        <begin position="1"/>
        <end position="30"/>
    </location>
</feature>
<protein>
    <recommendedName>
        <fullName evidence="20">G-protein coupled receptors family 3 profile domain-containing protein</fullName>
    </recommendedName>
</protein>
<evidence type="ECO:0000313" key="21">
    <source>
        <dbReference type="EnsemblMetazoa" id="XP_038070270.1"/>
    </source>
</evidence>
<dbReference type="InterPro" id="IPR043458">
    <property type="entry name" value="GPR158/179"/>
</dbReference>
<feature type="region of interest" description="Disordered" evidence="17">
    <location>
        <begin position="734"/>
        <end position="771"/>
    </location>
</feature>
<keyword evidence="8" id="KW-0297">G-protein coupled receptor</keyword>
<dbReference type="PROSITE" id="PS50259">
    <property type="entry name" value="G_PROTEIN_RECEP_F3_4"/>
    <property type="match status" value="1"/>
</dbReference>
<dbReference type="GO" id="GO:0045211">
    <property type="term" value="C:postsynaptic membrane"/>
    <property type="evidence" value="ECO:0007669"/>
    <property type="project" value="UniProtKB-SubCell"/>
</dbReference>
<dbReference type="Gene3D" id="3.30.450.20">
    <property type="entry name" value="PAS domain"/>
    <property type="match status" value="1"/>
</dbReference>
<dbReference type="PANTHER" id="PTHR32546">
    <property type="entry name" value="G-PROTEIN COUPLED RECEPTOR 158-RELATED"/>
    <property type="match status" value="1"/>
</dbReference>
<dbReference type="GO" id="GO:0004930">
    <property type="term" value="F:G protein-coupled receptor activity"/>
    <property type="evidence" value="ECO:0007669"/>
    <property type="project" value="UniProtKB-KW"/>
</dbReference>
<keyword evidence="7" id="KW-0770">Synapse</keyword>
<dbReference type="RefSeq" id="XP_038070270.1">
    <property type="nucleotide sequence ID" value="XM_038214342.1"/>
</dbReference>
<feature type="transmembrane region" description="Helical" evidence="18">
    <location>
        <begin position="418"/>
        <end position="436"/>
    </location>
</feature>
<keyword evidence="10" id="KW-1015">Disulfide bond</keyword>
<keyword evidence="6 18" id="KW-1133">Transmembrane helix</keyword>
<evidence type="ECO:0000256" key="12">
    <source>
        <dbReference type="ARBA" id="ARBA00023180"/>
    </source>
</evidence>
<evidence type="ECO:0000256" key="13">
    <source>
        <dbReference type="ARBA" id="ARBA00023224"/>
    </source>
</evidence>
<dbReference type="Proteomes" id="UP000887568">
    <property type="component" value="Unplaced"/>
</dbReference>
<dbReference type="OMA" id="DPFVDTH"/>
<proteinExistence type="inferred from homology"/>
<comment type="subcellular location">
    <subcellularLocation>
        <location evidence="1">Cell projection</location>
        <location evidence="1">Neuron projection</location>
    </subcellularLocation>
    <subcellularLocation>
        <location evidence="16">Postsynaptic cell membrane</location>
        <topology evidence="16">Multi-pass membrane protein</topology>
    </subcellularLocation>
</comment>
<dbReference type="InterPro" id="IPR054714">
    <property type="entry name" value="GPR158_179_extracellular"/>
</dbReference>
<evidence type="ECO:0000256" key="3">
    <source>
        <dbReference type="ARBA" id="ARBA00022475"/>
    </source>
</evidence>
<evidence type="ECO:0000256" key="9">
    <source>
        <dbReference type="ARBA" id="ARBA00023136"/>
    </source>
</evidence>
<keyword evidence="15" id="KW-0966">Cell projection</keyword>
<evidence type="ECO:0000256" key="14">
    <source>
        <dbReference type="ARBA" id="ARBA00023257"/>
    </source>
</evidence>
<evidence type="ECO:0000256" key="7">
    <source>
        <dbReference type="ARBA" id="ARBA00023018"/>
    </source>
</evidence>
<evidence type="ECO:0000256" key="16">
    <source>
        <dbReference type="ARBA" id="ARBA00034104"/>
    </source>
</evidence>
<feature type="transmembrane region" description="Helical" evidence="18">
    <location>
        <begin position="609"/>
        <end position="629"/>
    </location>
</feature>
<feature type="domain" description="G-protein coupled receptors family 3 profile" evidence="20">
    <location>
        <begin position="451"/>
        <end position="636"/>
    </location>
</feature>
<dbReference type="GeneID" id="119739399"/>
<dbReference type="GO" id="GO:0043005">
    <property type="term" value="C:neuron projection"/>
    <property type="evidence" value="ECO:0007669"/>
    <property type="project" value="UniProtKB-SubCell"/>
</dbReference>
<evidence type="ECO:0000256" key="10">
    <source>
        <dbReference type="ARBA" id="ARBA00023157"/>
    </source>
</evidence>
<keyword evidence="9 18" id="KW-0472">Membrane</keyword>
<feature type="compositionally biased region" description="Polar residues" evidence="17">
    <location>
        <begin position="760"/>
        <end position="771"/>
    </location>
</feature>
<keyword evidence="22" id="KW-1185">Reference proteome</keyword>
<feature type="transmembrane region" description="Helical" evidence="18">
    <location>
        <begin position="456"/>
        <end position="474"/>
    </location>
</feature>
<dbReference type="InterPro" id="IPR017978">
    <property type="entry name" value="GPCR_3_C"/>
</dbReference>
<dbReference type="OrthoDB" id="2129233at2759"/>
<feature type="transmembrane region" description="Helical" evidence="18">
    <location>
        <begin position="495"/>
        <end position="516"/>
    </location>
</feature>
<dbReference type="Pfam" id="PF22572">
    <property type="entry name" value="GPR158_179_EC"/>
    <property type="match status" value="1"/>
</dbReference>
<evidence type="ECO:0000256" key="8">
    <source>
        <dbReference type="ARBA" id="ARBA00023040"/>
    </source>
</evidence>
<dbReference type="EnsemblMetazoa" id="XM_038214342.1">
    <property type="protein sequence ID" value="XP_038070270.1"/>
    <property type="gene ID" value="LOC119739399"/>
</dbReference>
<organism evidence="21 22">
    <name type="scientific">Patiria miniata</name>
    <name type="common">Bat star</name>
    <name type="synonym">Asterina miniata</name>
    <dbReference type="NCBI Taxonomy" id="46514"/>
    <lineage>
        <taxon>Eukaryota</taxon>
        <taxon>Metazoa</taxon>
        <taxon>Echinodermata</taxon>
        <taxon>Eleutherozoa</taxon>
        <taxon>Asterozoa</taxon>
        <taxon>Asteroidea</taxon>
        <taxon>Valvatacea</taxon>
        <taxon>Valvatida</taxon>
        <taxon>Asterinidae</taxon>
        <taxon>Patiria</taxon>
    </lineage>
</organism>
<feature type="transmembrane region" description="Helical" evidence="18">
    <location>
        <begin position="574"/>
        <end position="597"/>
    </location>
</feature>
<keyword evidence="13" id="KW-0807">Transducer</keyword>
<evidence type="ECO:0000256" key="15">
    <source>
        <dbReference type="ARBA" id="ARBA00023273"/>
    </source>
</evidence>
<keyword evidence="12" id="KW-0325">Glycoprotein</keyword>
<dbReference type="CDD" id="cd12913">
    <property type="entry name" value="PDC1_MCP_like"/>
    <property type="match status" value="1"/>
</dbReference>
<evidence type="ECO:0000256" key="11">
    <source>
        <dbReference type="ARBA" id="ARBA00023170"/>
    </source>
</evidence>
<evidence type="ECO:0000256" key="18">
    <source>
        <dbReference type="SAM" id="Phobius"/>
    </source>
</evidence>
<sequence>MTTVRMTVHTWRPQYLWLAVFCLQMTVVRSSDRPDMNTVTQALEYVQAIASQGEGNCSFGPTLDLEYDKERWLAEAAVAIRAANLLTSLSRTGDQIMGSGDQDEQLHYTIVRANVDNNPNVFGSAIAFDYLLYRDYEVFSPYAYRASDGTEVKDLSIGYNYLTNSTDWFYIPFLNFQNESFSPNYTFHRSLSGNATSMARLGLSDGYWTKPYFDCGGGNVWMVTFSMPFYLPAQPESSNMSSDVPSSGSLAFGGVTTIDVALSSLDINQCPNLNENGTGNQNVFDPFVDTHLCKDTTECKAIAGLGFQRGAYKCICLKGYYFPDTSNPHKAFNGSAIEYEYSKKVHGHENTYDSDFNCLKCKKECDDCVDDTPCFLEPSSLLSYAVLGLTGACVLVLLVLLVYTWINRENKVFKAASPGLLYVFIIGSAVMYTENILHAALRGTELGSWYCLLQPWARYLGIALAYGALLFKTWRITVVFTVRSAKPVRITDNQLYLRIGALVIAMVLFLGIGTYLQPSYEATRLTSDNLKYKQCTTTLWSYIGEGASLLLLAWGVYLCVKVRKAPSAFNESKFISICIYNETLMSVFNILLTTVVLESVEQSVADKQLIVGVCRVQLTVTVMVALLYGSKIYHVIQSRHQKTTGTQLELKKRGKGGRGPTAISGTATLDSISPTIDFCYNNPDVKSEMERMAKVIDSIKEAMRLHDDGLMQTCLSAFEKELRVPRALDRSASTLVGSEADSPGPSHAAAPSAGTRYRTSKSQSTENWILK</sequence>
<evidence type="ECO:0000256" key="17">
    <source>
        <dbReference type="SAM" id="MobiDB-lite"/>
    </source>
</evidence>
<evidence type="ECO:0000259" key="20">
    <source>
        <dbReference type="PROSITE" id="PS50259"/>
    </source>
</evidence>
<evidence type="ECO:0000256" key="4">
    <source>
        <dbReference type="ARBA" id="ARBA00022692"/>
    </source>
</evidence>
<feature type="compositionally biased region" description="Low complexity" evidence="17">
    <location>
        <begin position="740"/>
        <end position="753"/>
    </location>
</feature>
<comment type="similarity">
    <text evidence="2">Belongs to the G-protein coupled receptor 3 family.</text>
</comment>
<keyword evidence="14" id="KW-0628">Postsynaptic cell membrane</keyword>
<accession>A0A914B1M8</accession>
<evidence type="ECO:0000256" key="6">
    <source>
        <dbReference type="ARBA" id="ARBA00022989"/>
    </source>
</evidence>
<reference evidence="21" key="1">
    <citation type="submission" date="2022-11" db="UniProtKB">
        <authorList>
            <consortium name="EnsemblMetazoa"/>
        </authorList>
    </citation>
    <scope>IDENTIFICATION</scope>
</reference>
<evidence type="ECO:0000256" key="5">
    <source>
        <dbReference type="ARBA" id="ARBA00022729"/>
    </source>
</evidence>
<evidence type="ECO:0000256" key="2">
    <source>
        <dbReference type="ARBA" id="ARBA00007242"/>
    </source>
</evidence>
<keyword evidence="4 18" id="KW-0812">Transmembrane</keyword>
<dbReference type="Pfam" id="PF00003">
    <property type="entry name" value="7tm_3"/>
    <property type="match status" value="1"/>
</dbReference>
<keyword evidence="11" id="KW-0675">Receptor</keyword>
<feature type="transmembrane region" description="Helical" evidence="18">
    <location>
        <begin position="539"/>
        <end position="562"/>
    </location>
</feature>
<keyword evidence="5 19" id="KW-0732">Signal</keyword>
<name>A0A914B1M8_PATMI</name>
<feature type="transmembrane region" description="Helical" evidence="18">
    <location>
        <begin position="381"/>
        <end position="406"/>
    </location>
</feature>
<keyword evidence="3" id="KW-1003">Cell membrane</keyword>
<evidence type="ECO:0000313" key="22">
    <source>
        <dbReference type="Proteomes" id="UP000887568"/>
    </source>
</evidence>